<keyword evidence="2" id="KW-1185">Reference proteome</keyword>
<dbReference type="Gene3D" id="1.10.238.20">
    <property type="entry name" value="Pheromone/general odorant binding protein domain"/>
    <property type="match status" value="1"/>
</dbReference>
<dbReference type="EMBL" id="VTPC01000942">
    <property type="protein sequence ID" value="KAF2903754.1"/>
    <property type="molecule type" value="Genomic_DNA"/>
</dbReference>
<evidence type="ECO:0000313" key="1">
    <source>
        <dbReference type="EMBL" id="KAF2903754.1"/>
    </source>
</evidence>
<dbReference type="InterPro" id="IPR036728">
    <property type="entry name" value="PBP_GOBP_sf"/>
</dbReference>
<dbReference type="CDD" id="cd23992">
    <property type="entry name" value="PBP_GOBP"/>
    <property type="match status" value="1"/>
</dbReference>
<dbReference type="GO" id="GO:0005549">
    <property type="term" value="F:odorant binding"/>
    <property type="evidence" value="ECO:0007669"/>
    <property type="project" value="InterPro"/>
</dbReference>
<protein>
    <submittedName>
        <fullName evidence="1">Uncharacterized protein</fullName>
    </submittedName>
</protein>
<dbReference type="AlphaFoldDB" id="A0A8K0DGI4"/>
<reference evidence="1" key="1">
    <citation type="submission" date="2019-08" db="EMBL/GenBank/DDBJ databases">
        <title>The genome of the North American firefly Photinus pyralis.</title>
        <authorList>
            <consortium name="Photinus pyralis genome working group"/>
            <person name="Fallon T.R."/>
            <person name="Sander Lower S.E."/>
            <person name="Weng J.-K."/>
        </authorList>
    </citation>
    <scope>NUCLEOTIDE SEQUENCE</scope>
    <source>
        <strain evidence="1">TRF0915ILg1</strain>
        <tissue evidence="1">Whole body</tissue>
    </source>
</reference>
<sequence length="202" mass="23781">MKSLTIFFCFFIYLNKTSEFIFFDKTLPTVSLKKLPVEEKRETRQQNRHTTYESYMIHKYTRRPESVTIYPSIVTWEYECSIDPNTTPYQWELLFTALTVNKQLTNEYKCLLACINKKIGIQDANGRYNRVGFIEALEKIKPYYHGKDFVNNKRKTITCLDRTSQGKNECDTADKLLKCVDTTQIKAFQGFRKAITDNKTLT</sequence>
<proteinExistence type="predicted"/>
<dbReference type="Proteomes" id="UP000801492">
    <property type="component" value="Unassembled WGS sequence"/>
</dbReference>
<comment type="caution">
    <text evidence="1">The sequence shown here is derived from an EMBL/GenBank/DDBJ whole genome shotgun (WGS) entry which is preliminary data.</text>
</comment>
<dbReference type="Pfam" id="PF01395">
    <property type="entry name" value="PBP_GOBP"/>
    <property type="match status" value="1"/>
</dbReference>
<dbReference type="OrthoDB" id="6595846at2759"/>
<dbReference type="InterPro" id="IPR006170">
    <property type="entry name" value="PBP/GOBP"/>
</dbReference>
<evidence type="ECO:0000313" key="2">
    <source>
        <dbReference type="Proteomes" id="UP000801492"/>
    </source>
</evidence>
<name>A0A8K0DGI4_IGNLU</name>
<accession>A0A8K0DGI4</accession>
<organism evidence="1 2">
    <name type="scientific">Ignelater luminosus</name>
    <name type="common">Cucubano</name>
    <name type="synonym">Pyrophorus luminosus</name>
    <dbReference type="NCBI Taxonomy" id="2038154"/>
    <lineage>
        <taxon>Eukaryota</taxon>
        <taxon>Metazoa</taxon>
        <taxon>Ecdysozoa</taxon>
        <taxon>Arthropoda</taxon>
        <taxon>Hexapoda</taxon>
        <taxon>Insecta</taxon>
        <taxon>Pterygota</taxon>
        <taxon>Neoptera</taxon>
        <taxon>Endopterygota</taxon>
        <taxon>Coleoptera</taxon>
        <taxon>Polyphaga</taxon>
        <taxon>Elateriformia</taxon>
        <taxon>Elateroidea</taxon>
        <taxon>Elateridae</taxon>
        <taxon>Agrypninae</taxon>
        <taxon>Pyrophorini</taxon>
        <taxon>Ignelater</taxon>
    </lineage>
</organism>
<gene>
    <name evidence="1" type="ORF">ILUMI_02430</name>
</gene>
<dbReference type="SUPFAM" id="SSF47565">
    <property type="entry name" value="Insect pheromone/odorant-binding proteins"/>
    <property type="match status" value="1"/>
</dbReference>